<dbReference type="VEuPathDB" id="FungiDB:sscle_11g086290"/>
<dbReference type="KEGG" id="ssl:SS1G_13965"/>
<dbReference type="RefSeq" id="XP_001585105.1">
    <property type="nucleotide sequence ID" value="XM_001585055.1"/>
</dbReference>
<gene>
    <name evidence="2" type="ORF">sscle_11g086290</name>
</gene>
<evidence type="ECO:0000313" key="3">
    <source>
        <dbReference type="Proteomes" id="UP000177798"/>
    </source>
</evidence>
<dbReference type="OrthoDB" id="3533794at2759"/>
<feature type="chain" id="PRO_5010585732" evidence="1">
    <location>
        <begin position="21"/>
        <end position="125"/>
    </location>
</feature>
<dbReference type="EMBL" id="CP017824">
    <property type="protein sequence ID" value="APA13859.1"/>
    <property type="molecule type" value="Genomic_DNA"/>
</dbReference>
<proteinExistence type="predicted"/>
<dbReference type="Proteomes" id="UP000177798">
    <property type="component" value="Chromosome 11"/>
</dbReference>
<name>A0A1D9QG40_SCLS1</name>
<organism evidence="2 3">
    <name type="scientific">Sclerotinia sclerotiorum (strain ATCC 18683 / 1980 / Ss-1)</name>
    <name type="common">White mold</name>
    <name type="synonym">Whetzelinia sclerotiorum</name>
    <dbReference type="NCBI Taxonomy" id="665079"/>
    <lineage>
        <taxon>Eukaryota</taxon>
        <taxon>Fungi</taxon>
        <taxon>Dikarya</taxon>
        <taxon>Ascomycota</taxon>
        <taxon>Pezizomycotina</taxon>
        <taxon>Leotiomycetes</taxon>
        <taxon>Helotiales</taxon>
        <taxon>Sclerotiniaceae</taxon>
        <taxon>Sclerotinia</taxon>
    </lineage>
</organism>
<dbReference type="OMA" id="NFGATQH"/>
<keyword evidence="1" id="KW-0732">Signal</keyword>
<evidence type="ECO:0000313" key="2">
    <source>
        <dbReference type="EMBL" id="APA13859.1"/>
    </source>
</evidence>
<sequence length="125" mass="12787">MKFIYTTSIITAILATVVPALPVAEADANVAPAALEKRGSTQFAVYTDSACGGGAVIFTDGAATTKGNFGATQHSIKILSLTPNYHVTFYSGLNQGGSKAQYGTASVGACATNVNYLSYGFYSGA</sequence>
<reference evidence="3" key="1">
    <citation type="journal article" date="2017" name="Genome Biol. Evol.">
        <title>The complete genome sequence of the phytopathogenic fungus Sclerotinia sclerotiorum reveals insights into the genome architecture of broad host range pathogens.</title>
        <authorList>
            <person name="Derbyshire M."/>
            <person name="Denton-Giles M."/>
            <person name="Hegedus D."/>
            <person name="Seifbarghy S."/>
            <person name="Rollins J."/>
            <person name="van Kan J."/>
            <person name="Seidl M.F."/>
            <person name="Faino L."/>
            <person name="Mbengue M."/>
            <person name="Navaud O."/>
            <person name="Raffaele S."/>
            <person name="Hammond-Kosack K."/>
            <person name="Heard S."/>
            <person name="Oliver R."/>
        </authorList>
    </citation>
    <scope>NUCLEOTIDE SEQUENCE [LARGE SCALE GENOMIC DNA]</scope>
    <source>
        <strain evidence="3">ATCC 18683 / 1980 / Ss-1</strain>
    </source>
</reference>
<feature type="signal peptide" evidence="1">
    <location>
        <begin position="1"/>
        <end position="20"/>
    </location>
</feature>
<evidence type="ECO:0000256" key="1">
    <source>
        <dbReference type="SAM" id="SignalP"/>
    </source>
</evidence>
<protein>
    <submittedName>
        <fullName evidence="2">Uncharacterized protein</fullName>
    </submittedName>
</protein>
<dbReference type="AlphaFoldDB" id="A0A1D9QG40"/>
<accession>A0A1D9QG40</accession>